<evidence type="ECO:0000256" key="20">
    <source>
        <dbReference type="RuleBase" id="RU003928"/>
    </source>
</evidence>
<dbReference type="FunFam" id="3.20.20.70:FF:000003">
    <property type="entry name" value="GMP reductase"/>
    <property type="match status" value="1"/>
</dbReference>
<evidence type="ECO:0000256" key="18">
    <source>
        <dbReference type="PROSITE-ProRule" id="PRU00703"/>
    </source>
</evidence>
<feature type="binding site" evidence="13">
    <location>
        <position position="249"/>
    </location>
    <ligand>
        <name>NAD(+)</name>
        <dbReference type="ChEBI" id="CHEBI:57540"/>
    </ligand>
</feature>
<evidence type="ECO:0000256" key="2">
    <source>
        <dbReference type="ARBA" id="ARBA00005502"/>
    </source>
</evidence>
<dbReference type="InterPro" id="IPR013785">
    <property type="entry name" value="Aldolase_TIM"/>
</dbReference>
<evidence type="ECO:0000313" key="23">
    <source>
        <dbReference type="Proteomes" id="UP000231632"/>
    </source>
</evidence>
<keyword evidence="8 13" id="KW-0630">Potassium</keyword>
<feature type="active site" description="Proton acceptor" evidence="13 14">
    <location>
        <position position="403"/>
    </location>
</feature>
<dbReference type="SMART" id="SM00116">
    <property type="entry name" value="CBS"/>
    <property type="match status" value="2"/>
</dbReference>
<dbReference type="UniPathway" id="UPA00601">
    <property type="reaction ID" value="UER00295"/>
</dbReference>
<dbReference type="Proteomes" id="UP000231632">
    <property type="component" value="Unassembled WGS sequence"/>
</dbReference>
<dbReference type="SMART" id="SM01240">
    <property type="entry name" value="IMPDH"/>
    <property type="match status" value="1"/>
</dbReference>
<comment type="caution">
    <text evidence="13">Lacks conserved residue(s) required for the propagation of feature annotation.</text>
</comment>
<feature type="binding site" evidence="13">
    <location>
        <position position="473"/>
    </location>
    <ligand>
        <name>K(+)</name>
        <dbReference type="ChEBI" id="CHEBI:29103"/>
        <note>ligand shared between two tetrameric partners</note>
    </ligand>
</feature>
<dbReference type="GO" id="GO:0006183">
    <property type="term" value="P:GTP biosynthetic process"/>
    <property type="evidence" value="ECO:0007669"/>
    <property type="project" value="TreeGrafter"/>
</dbReference>
<keyword evidence="5" id="KW-0677">Repeat</keyword>
<dbReference type="CDD" id="cd04601">
    <property type="entry name" value="CBS_pair_IMPDH"/>
    <property type="match status" value="1"/>
</dbReference>
<dbReference type="HAMAP" id="MF_01964">
    <property type="entry name" value="IMPDH"/>
    <property type="match status" value="1"/>
</dbReference>
<dbReference type="CDD" id="cd00381">
    <property type="entry name" value="IMPDH"/>
    <property type="match status" value="1"/>
</dbReference>
<feature type="binding site" evidence="13 15">
    <location>
        <begin position="340"/>
        <end position="342"/>
    </location>
    <ligand>
        <name>IMP</name>
        <dbReference type="ChEBI" id="CHEBI:58053"/>
    </ligand>
</feature>
<dbReference type="NCBIfam" id="TIGR01302">
    <property type="entry name" value="IMP_dehydrog"/>
    <property type="match status" value="1"/>
</dbReference>
<dbReference type="STRING" id="1921010.MMIC_P0662"/>
<dbReference type="GO" id="GO:0000166">
    <property type="term" value="F:nucleotide binding"/>
    <property type="evidence" value="ECO:0007669"/>
    <property type="project" value="UniProtKB-UniRule"/>
</dbReference>
<evidence type="ECO:0000256" key="17">
    <source>
        <dbReference type="PIRSR" id="PIRSR000130-4"/>
    </source>
</evidence>
<comment type="subunit">
    <text evidence="3 13">Homotetramer.</text>
</comment>
<dbReference type="InterPro" id="IPR001093">
    <property type="entry name" value="IMP_DH_GMPRt"/>
</dbReference>
<feature type="domain" description="CBS" evidence="21">
    <location>
        <begin position="154"/>
        <end position="212"/>
    </location>
</feature>
<feature type="binding site" evidence="13">
    <location>
        <position position="474"/>
    </location>
    <ligand>
        <name>K(+)</name>
        <dbReference type="ChEBI" id="CHEBI:29103"/>
        <note>ligand shared between two tetrameric partners</note>
    </ligand>
</feature>
<dbReference type="RefSeq" id="WP_072659042.1">
    <property type="nucleotide sequence ID" value="NZ_BDFD01000004.1"/>
</dbReference>
<dbReference type="GO" id="GO:0003938">
    <property type="term" value="F:IMP dehydrogenase activity"/>
    <property type="evidence" value="ECO:0007669"/>
    <property type="project" value="UniProtKB-UniRule"/>
</dbReference>
<evidence type="ECO:0000256" key="3">
    <source>
        <dbReference type="ARBA" id="ARBA00011881"/>
    </source>
</evidence>
<evidence type="ECO:0000256" key="9">
    <source>
        <dbReference type="ARBA" id="ARBA00023002"/>
    </source>
</evidence>
<evidence type="ECO:0000259" key="21">
    <source>
        <dbReference type="PROSITE" id="PS51371"/>
    </source>
</evidence>
<evidence type="ECO:0000256" key="5">
    <source>
        <dbReference type="ARBA" id="ARBA00022737"/>
    </source>
</evidence>
<dbReference type="AlphaFoldDB" id="A0A1L8CLB4"/>
<dbReference type="PANTHER" id="PTHR11911">
    <property type="entry name" value="INOSINE-5-MONOPHOSPHATE DEHYDROGENASE RELATED"/>
    <property type="match status" value="1"/>
</dbReference>
<keyword evidence="4 13" id="KW-0479">Metal-binding</keyword>
<dbReference type="GO" id="GO:0006177">
    <property type="term" value="P:GMP biosynthetic process"/>
    <property type="evidence" value="ECO:0007669"/>
    <property type="project" value="UniProtKB-UniRule"/>
</dbReference>
<dbReference type="PIRSF" id="PIRSF000130">
    <property type="entry name" value="IMPDH"/>
    <property type="match status" value="1"/>
</dbReference>
<sequence length="491" mass="52239">MNDQLLGEGLTFDDVLLVPQASSVMPRGVDTSAQLTKNIRLNIPVISAAMDTVTESGTAIALAQEGGIGVIHKNMTPVEQAAEVRRVKRFEAGVVQEPLTVTPDTTLAQMHALAAEHGFSGFPVLDNDGKVCGIITNRDIRFERDPNSKVVDMMTPKDRLVSVEHGVDLDTCKDLFRLHRIEKLPVVDAVGRLQGMVTVRDIEKSSANPNAVRDDLGRLLAAAAIGVGDAEMQRFEALYAAGIDAIIVDTAHGHSQGVINQVREIKREYGDKIQVIGGNIATPEAVRDLADAGADAVKVGIGPGSICTTRIVAGVGVPQLTAVMQCAEAGRAAGVPVIADGGIKFSGDFAKAMAAGASTCMFGSMFAGTEEAPGDKILYQGRTYKAYRGMGSIGAMKQGSKDRYFQGDVDEAMKLVPEGIEGRVAYKGQLNDILHQLVGGLRAAMGYTGAASIDEMHKRARFVRITGAGLRESHVHDVTITEEAPNYRFES</sequence>
<comment type="caution">
    <text evidence="22">The sequence shown here is derived from an EMBL/GenBank/DDBJ whole genome shotgun (WGS) entry which is preliminary data.</text>
</comment>
<evidence type="ECO:0000313" key="22">
    <source>
        <dbReference type="EMBL" id="GAV19710.1"/>
    </source>
</evidence>
<dbReference type="PROSITE" id="PS00487">
    <property type="entry name" value="IMP_DH_GMP_RED"/>
    <property type="match status" value="1"/>
</dbReference>
<evidence type="ECO:0000256" key="7">
    <source>
        <dbReference type="ARBA" id="ARBA00022755"/>
    </source>
</evidence>
<feature type="active site" description="Thioimidate intermediate" evidence="13 14">
    <location>
        <position position="307"/>
    </location>
</feature>
<evidence type="ECO:0000256" key="1">
    <source>
        <dbReference type="ARBA" id="ARBA00001958"/>
    </source>
</evidence>
<proteinExistence type="inferred from homology"/>
<feature type="binding site" description="in other chain" evidence="13 17">
    <location>
        <position position="302"/>
    </location>
    <ligand>
        <name>K(+)</name>
        <dbReference type="ChEBI" id="CHEBI:29103"/>
        <note>ligand shared between two tetrameric partners</note>
    </ligand>
</feature>
<feature type="binding site" description="in other chain" evidence="13 17">
    <location>
        <position position="304"/>
    </location>
    <ligand>
        <name>K(+)</name>
        <dbReference type="ChEBI" id="CHEBI:29103"/>
        <note>ligand shared between two tetrameric partners</note>
    </ligand>
</feature>
<keyword evidence="6 13" id="KW-0332">GMP biosynthesis</keyword>
<evidence type="ECO:0000256" key="13">
    <source>
        <dbReference type="HAMAP-Rule" id="MF_01964"/>
    </source>
</evidence>
<name>A0A1L8CLB4_9PROT</name>
<protein>
    <recommendedName>
        <fullName evidence="13 20">Inosine-5'-monophosphate dehydrogenase</fullName>
        <shortName evidence="13">IMP dehydrogenase</shortName>
        <shortName evidence="13">IMPD</shortName>
        <shortName evidence="13">IMPDH</shortName>
        <ecNumber evidence="13 20">1.1.1.205</ecNumber>
    </recommendedName>
</protein>
<comment type="cofactor">
    <cofactor evidence="1 13">
        <name>K(+)</name>
        <dbReference type="ChEBI" id="CHEBI:29103"/>
    </cofactor>
</comment>
<dbReference type="SUPFAM" id="SSF54631">
    <property type="entry name" value="CBS-domain pair"/>
    <property type="match status" value="1"/>
</dbReference>
<dbReference type="PROSITE" id="PS51371">
    <property type="entry name" value="CBS"/>
    <property type="match status" value="2"/>
</dbReference>
<comment type="catalytic activity">
    <reaction evidence="12 13 20">
        <text>IMP + NAD(+) + H2O = XMP + NADH + H(+)</text>
        <dbReference type="Rhea" id="RHEA:11708"/>
        <dbReference type="ChEBI" id="CHEBI:15377"/>
        <dbReference type="ChEBI" id="CHEBI:15378"/>
        <dbReference type="ChEBI" id="CHEBI:57464"/>
        <dbReference type="ChEBI" id="CHEBI:57540"/>
        <dbReference type="ChEBI" id="CHEBI:57945"/>
        <dbReference type="ChEBI" id="CHEBI:58053"/>
        <dbReference type="EC" id="1.1.1.205"/>
    </reaction>
</comment>
<evidence type="ECO:0000256" key="16">
    <source>
        <dbReference type="PIRSR" id="PIRSR000130-3"/>
    </source>
</evidence>
<evidence type="ECO:0000256" key="14">
    <source>
        <dbReference type="PIRSR" id="PIRSR000130-1"/>
    </source>
</evidence>
<feature type="binding site" evidence="13 15">
    <location>
        <begin position="363"/>
        <end position="364"/>
    </location>
    <ligand>
        <name>IMP</name>
        <dbReference type="ChEBI" id="CHEBI:58053"/>
    </ligand>
</feature>
<comment type="similarity">
    <text evidence="2 13 19">Belongs to the IMPDH/GMPR family.</text>
</comment>
<feature type="binding site" evidence="13 15">
    <location>
        <position position="305"/>
    </location>
    <ligand>
        <name>IMP</name>
        <dbReference type="ChEBI" id="CHEBI:58053"/>
    </ligand>
</feature>
<keyword evidence="9 13" id="KW-0560">Oxidoreductase</keyword>
<evidence type="ECO:0000256" key="15">
    <source>
        <dbReference type="PIRSR" id="PIRSR000130-2"/>
    </source>
</evidence>
<dbReference type="Pfam" id="PF00478">
    <property type="entry name" value="IMPDH"/>
    <property type="match status" value="1"/>
</dbReference>
<feature type="binding site" description="in other chain" evidence="13 17">
    <location>
        <position position="307"/>
    </location>
    <ligand>
        <name>K(+)</name>
        <dbReference type="ChEBI" id="CHEBI:29103"/>
        <note>ligand shared between two tetrameric partners</note>
    </ligand>
</feature>
<feature type="binding site" evidence="13">
    <location>
        <position position="472"/>
    </location>
    <ligand>
        <name>K(+)</name>
        <dbReference type="ChEBI" id="CHEBI:29103"/>
        <note>ligand shared between two tetrameric partners</note>
    </ligand>
</feature>
<keyword evidence="10 13" id="KW-0520">NAD</keyword>
<feature type="binding site" evidence="16">
    <location>
        <begin position="249"/>
        <end position="251"/>
    </location>
    <ligand>
        <name>NAD(+)</name>
        <dbReference type="ChEBI" id="CHEBI:57540"/>
    </ligand>
</feature>
<comment type="pathway">
    <text evidence="13 20">Purine metabolism; XMP biosynthesis via de novo pathway; XMP from IMP: step 1/1.</text>
</comment>
<dbReference type="InterPro" id="IPR046342">
    <property type="entry name" value="CBS_dom_sf"/>
</dbReference>
<evidence type="ECO:0000256" key="12">
    <source>
        <dbReference type="ARBA" id="ARBA00048028"/>
    </source>
</evidence>
<evidence type="ECO:0000256" key="10">
    <source>
        <dbReference type="ARBA" id="ARBA00023027"/>
    </source>
</evidence>
<dbReference type="GO" id="GO:0046872">
    <property type="term" value="F:metal ion binding"/>
    <property type="evidence" value="ECO:0007669"/>
    <property type="project" value="UniProtKB-UniRule"/>
</dbReference>
<feature type="binding site" evidence="13 15">
    <location>
        <position position="418"/>
    </location>
    <ligand>
        <name>IMP</name>
        <dbReference type="ChEBI" id="CHEBI:58053"/>
    </ligand>
</feature>
<dbReference type="OrthoDB" id="5287928at2"/>
<evidence type="ECO:0000256" key="4">
    <source>
        <dbReference type="ARBA" id="ARBA00022723"/>
    </source>
</evidence>
<evidence type="ECO:0000256" key="19">
    <source>
        <dbReference type="RuleBase" id="RU003927"/>
    </source>
</evidence>
<dbReference type="EMBL" id="BDFD01000004">
    <property type="protein sequence ID" value="GAV19710.1"/>
    <property type="molecule type" value="Genomic_DNA"/>
</dbReference>
<feature type="domain" description="CBS" evidence="21">
    <location>
        <begin position="94"/>
        <end position="153"/>
    </location>
</feature>
<comment type="activity regulation">
    <text evidence="13">Mycophenolic acid (MPA) is a non-competitive inhibitor that prevents formation of the closed enzyme conformation by binding to the same site as the amobile flap. In contrast, mizoribine monophosphate (MZP) is a competitive inhibitor that induces the closed conformation. MPA is a potent inhibitor of mammalian IMPDHs but a poor inhibitor of the bacterial enzymes. MZP is a more potent inhibitor of bacterial IMPDH.</text>
</comment>
<dbReference type="InterPro" id="IPR005990">
    <property type="entry name" value="IMP_DH"/>
</dbReference>
<evidence type="ECO:0000256" key="11">
    <source>
        <dbReference type="ARBA" id="ARBA00023122"/>
    </source>
</evidence>
<keyword evidence="23" id="KW-1185">Reference proteome</keyword>
<dbReference type="SUPFAM" id="SSF51412">
    <property type="entry name" value="Inosine monophosphate dehydrogenase (IMPDH)"/>
    <property type="match status" value="1"/>
</dbReference>
<dbReference type="EC" id="1.1.1.205" evidence="13 20"/>
<keyword evidence="11 18" id="KW-0129">CBS domain</keyword>
<organism evidence="22 23">
    <name type="scientific">Mariprofundus micogutta</name>
    <dbReference type="NCBI Taxonomy" id="1921010"/>
    <lineage>
        <taxon>Bacteria</taxon>
        <taxon>Pseudomonadati</taxon>
        <taxon>Pseudomonadota</taxon>
        <taxon>Candidatius Mariprofundia</taxon>
        <taxon>Mariprofundales</taxon>
        <taxon>Mariprofundaceae</taxon>
        <taxon>Mariprofundus</taxon>
    </lineage>
</organism>
<feature type="binding site" evidence="13 16">
    <location>
        <begin position="300"/>
        <end position="302"/>
    </location>
    <ligand>
        <name>NAD(+)</name>
        <dbReference type="ChEBI" id="CHEBI:57540"/>
    </ligand>
</feature>
<feature type="binding site" evidence="13 15">
    <location>
        <begin position="387"/>
        <end position="391"/>
    </location>
    <ligand>
        <name>IMP</name>
        <dbReference type="ChEBI" id="CHEBI:58053"/>
    </ligand>
</feature>
<dbReference type="InterPro" id="IPR015875">
    <property type="entry name" value="IMP_DH/GMP_Rdtase_CS"/>
</dbReference>
<comment type="function">
    <text evidence="13">Catalyzes the conversion of inosine 5'-phosphate (IMP) to xanthosine 5'-phosphate (XMP), the first committed and rate-limiting step in the de novo synthesis of guanine nucleotides, and therefore plays an important role in the regulation of cell growth.</text>
</comment>
<dbReference type="Pfam" id="PF00571">
    <property type="entry name" value="CBS"/>
    <property type="match status" value="2"/>
</dbReference>
<dbReference type="Gene3D" id="3.20.20.70">
    <property type="entry name" value="Aldolase class I"/>
    <property type="match status" value="1"/>
</dbReference>
<accession>A0A1L8CLB4</accession>
<evidence type="ECO:0000256" key="8">
    <source>
        <dbReference type="ARBA" id="ARBA00022958"/>
    </source>
</evidence>
<dbReference type="InterPro" id="IPR000644">
    <property type="entry name" value="CBS_dom"/>
</dbReference>
<dbReference type="PANTHER" id="PTHR11911:SF111">
    <property type="entry name" value="INOSINE-5'-MONOPHOSPHATE DEHYDROGENASE"/>
    <property type="match status" value="1"/>
</dbReference>
<keyword evidence="7 13" id="KW-0658">Purine biosynthesis</keyword>
<reference evidence="22 23" key="1">
    <citation type="journal article" date="2017" name="Arch. Microbiol.">
        <title>Mariprofundus micogutta sp. nov., a novel iron-oxidizing zetaproteobacterium isolated from a deep-sea hydrothermal field at the Bayonnaise knoll of the Izu-Ogasawara arc, and a description of Mariprofundales ord. nov. and Zetaproteobacteria classis nov.</title>
        <authorList>
            <person name="Makita H."/>
            <person name="Tanaka E."/>
            <person name="Mitsunobu S."/>
            <person name="Miyazaki M."/>
            <person name="Nunoura T."/>
            <person name="Uematsu K."/>
            <person name="Takaki Y."/>
            <person name="Nishi S."/>
            <person name="Shimamura S."/>
            <person name="Takai K."/>
        </authorList>
    </citation>
    <scope>NUCLEOTIDE SEQUENCE [LARGE SCALE GENOMIC DNA]</scope>
    <source>
        <strain evidence="22 23">ET2</strain>
    </source>
</reference>
<gene>
    <name evidence="13" type="primary">guaB</name>
    <name evidence="22" type="ORF">MMIC_P0662</name>
</gene>
<evidence type="ECO:0000256" key="6">
    <source>
        <dbReference type="ARBA" id="ARBA00022749"/>
    </source>
</evidence>